<dbReference type="GO" id="GO:0016887">
    <property type="term" value="F:ATP hydrolysis activity"/>
    <property type="evidence" value="ECO:0007669"/>
    <property type="project" value="InterPro"/>
</dbReference>
<dbReference type="InterPro" id="IPR003439">
    <property type="entry name" value="ABC_transporter-like_ATP-bd"/>
</dbReference>
<feature type="domain" description="ABC transporter" evidence="5">
    <location>
        <begin position="6"/>
        <end position="237"/>
    </location>
</feature>
<dbReference type="PROSITE" id="PS50893">
    <property type="entry name" value="ABC_TRANSPORTER_2"/>
    <property type="match status" value="1"/>
</dbReference>
<dbReference type="GO" id="GO:0005524">
    <property type="term" value="F:ATP binding"/>
    <property type="evidence" value="ECO:0007669"/>
    <property type="project" value="UniProtKB-KW"/>
</dbReference>
<dbReference type="InterPro" id="IPR003593">
    <property type="entry name" value="AAA+_ATPase"/>
</dbReference>
<accession>A0A2A9CPL7</accession>
<protein>
    <submittedName>
        <fullName evidence="6">ATPase subunit of ABC transporter with duplicated ATPase domains</fullName>
    </submittedName>
</protein>
<proteinExistence type="predicted"/>
<dbReference type="SMART" id="SM00382">
    <property type="entry name" value="AAA"/>
    <property type="match status" value="2"/>
</dbReference>
<comment type="caution">
    <text evidence="6">The sequence shown here is derived from an EMBL/GenBank/DDBJ whole genome shotgun (WGS) entry which is preliminary data.</text>
</comment>
<gene>
    <name evidence="6" type="ORF">ATK74_0934</name>
</gene>
<evidence type="ECO:0000313" key="6">
    <source>
        <dbReference type="EMBL" id="PFG16397.1"/>
    </source>
</evidence>
<dbReference type="OrthoDB" id="5592724at2"/>
<dbReference type="SUPFAM" id="SSF52540">
    <property type="entry name" value="P-loop containing nucleoside triphosphate hydrolases"/>
    <property type="match status" value="2"/>
</dbReference>
<keyword evidence="2" id="KW-0547">Nucleotide-binding</keyword>
<keyword evidence="1" id="KW-0677">Repeat</keyword>
<dbReference type="Proteomes" id="UP000226079">
    <property type="component" value="Unassembled WGS sequence"/>
</dbReference>
<evidence type="ECO:0000259" key="5">
    <source>
        <dbReference type="PROSITE" id="PS50893"/>
    </source>
</evidence>
<dbReference type="InterPro" id="IPR050611">
    <property type="entry name" value="ABCF"/>
</dbReference>
<evidence type="ECO:0000256" key="2">
    <source>
        <dbReference type="ARBA" id="ARBA00022741"/>
    </source>
</evidence>
<evidence type="ECO:0000313" key="7">
    <source>
        <dbReference type="Proteomes" id="UP000226079"/>
    </source>
</evidence>
<keyword evidence="4" id="KW-0175">Coiled coil</keyword>
<evidence type="ECO:0000256" key="4">
    <source>
        <dbReference type="SAM" id="Coils"/>
    </source>
</evidence>
<dbReference type="InterPro" id="IPR027417">
    <property type="entry name" value="P-loop_NTPase"/>
</dbReference>
<reference evidence="6 7" key="1">
    <citation type="submission" date="2017-10" db="EMBL/GenBank/DDBJ databases">
        <title>Sequencing the genomes of 1000 actinobacteria strains.</title>
        <authorList>
            <person name="Klenk H.-P."/>
        </authorList>
    </citation>
    <scope>NUCLEOTIDE SEQUENCE [LARGE SCALE GENOMIC DNA]</scope>
    <source>
        <strain evidence="6 7">DSM 15597</strain>
    </source>
</reference>
<dbReference type="PANTHER" id="PTHR19211">
    <property type="entry name" value="ATP-BINDING TRANSPORT PROTEIN-RELATED"/>
    <property type="match status" value="1"/>
</dbReference>
<keyword evidence="3" id="KW-0067">ATP-binding</keyword>
<sequence length="531" mass="57421">MPYPTTVLEDVCFAWPDGRVVLDAASASLSGRAGLIGANGAGKSTLLRLIAGELHPDSGRLHVAGRVGVLPQHLVLQTERRVVDLLGFGLQLDALRAIEAGSTDQLHYDQLGDAWDVETRATAALAAAGLDRLGLDRSVGTLSGGEAMLVAITRLRASGPALALLDEPTNNLDAQAQGALREVLADWPGSLLVVSHDLPLLRTVEQTVELDQGRLTVYGGGYDEFRAQREREQTAAAQAVATARQVLRTEQRQRIEAETRLARSARKGRTDRANATFIGAVADERRRQAQQTAGKVRGTLDDKVRQAEERLAQAEQQLRPVTELSVELPDPRLGAGRRLAELRDPERSWIIAGPQRVALTGANGVGKTRLLETLFEPSRDSALQARPLAERIGYLPQRLDDLDDQASVLENVATTAPRRTPGEIRAQLAGFGLRGSAVERPVATLSGGERFTVVLARLLLADPAPQLVVLDEPTNNLDLQRIDGLVAALNRYRGGLLVVSHDPEFLDRIGIDTWLEVVAGPDGPRLEQRWG</sequence>
<dbReference type="AlphaFoldDB" id="A0A2A9CPL7"/>
<evidence type="ECO:0000256" key="1">
    <source>
        <dbReference type="ARBA" id="ARBA00022737"/>
    </source>
</evidence>
<feature type="coiled-coil region" evidence="4">
    <location>
        <begin position="297"/>
        <end position="324"/>
    </location>
</feature>
<keyword evidence="7" id="KW-1185">Reference proteome</keyword>
<dbReference type="Gene3D" id="3.40.50.300">
    <property type="entry name" value="P-loop containing nucleotide triphosphate hydrolases"/>
    <property type="match status" value="2"/>
</dbReference>
<dbReference type="PANTHER" id="PTHR19211:SF6">
    <property type="entry name" value="BLL7188 PROTEIN"/>
    <property type="match status" value="1"/>
</dbReference>
<organism evidence="6 7">
    <name type="scientific">Propionicimonas paludicola</name>
    <dbReference type="NCBI Taxonomy" id="185243"/>
    <lineage>
        <taxon>Bacteria</taxon>
        <taxon>Bacillati</taxon>
        <taxon>Actinomycetota</taxon>
        <taxon>Actinomycetes</taxon>
        <taxon>Propionibacteriales</taxon>
        <taxon>Nocardioidaceae</taxon>
        <taxon>Propionicimonas</taxon>
    </lineage>
</organism>
<dbReference type="Pfam" id="PF00005">
    <property type="entry name" value="ABC_tran"/>
    <property type="match status" value="2"/>
</dbReference>
<evidence type="ECO:0000256" key="3">
    <source>
        <dbReference type="ARBA" id="ARBA00022840"/>
    </source>
</evidence>
<name>A0A2A9CPL7_9ACTN</name>
<dbReference type="EMBL" id="PDJC01000001">
    <property type="protein sequence ID" value="PFG16397.1"/>
    <property type="molecule type" value="Genomic_DNA"/>
</dbReference>
<dbReference type="RefSeq" id="WP_098459940.1">
    <property type="nucleotide sequence ID" value="NZ_PDJC01000001.1"/>
</dbReference>